<organism evidence="5 6">
    <name type="scientific">Phreatobacter stygius</name>
    <dbReference type="NCBI Taxonomy" id="1940610"/>
    <lineage>
        <taxon>Bacteria</taxon>
        <taxon>Pseudomonadati</taxon>
        <taxon>Pseudomonadota</taxon>
        <taxon>Alphaproteobacteria</taxon>
        <taxon>Hyphomicrobiales</taxon>
        <taxon>Phreatobacteraceae</taxon>
        <taxon>Phreatobacter</taxon>
    </lineage>
</organism>
<proteinExistence type="inferred from homology"/>
<evidence type="ECO:0000256" key="1">
    <source>
        <dbReference type="ARBA" id="ARBA00004418"/>
    </source>
</evidence>
<keyword evidence="3" id="KW-0732">Signal</keyword>
<dbReference type="SUPFAM" id="SSF53850">
    <property type="entry name" value="Periplasmic binding protein-like II"/>
    <property type="match status" value="1"/>
</dbReference>
<accession>A0A4D7B089</accession>
<dbReference type="InterPro" id="IPR039424">
    <property type="entry name" value="SBP_5"/>
</dbReference>
<dbReference type="Gene3D" id="3.40.190.10">
    <property type="entry name" value="Periplasmic binding protein-like II"/>
    <property type="match status" value="1"/>
</dbReference>
<evidence type="ECO:0000256" key="3">
    <source>
        <dbReference type="ARBA" id="ARBA00022729"/>
    </source>
</evidence>
<comment type="similarity">
    <text evidence="2">Belongs to the bacterial solute-binding protein 5 family.</text>
</comment>
<dbReference type="PANTHER" id="PTHR30290:SF38">
    <property type="entry name" value="D,D-DIPEPTIDE-BINDING PERIPLASMIC PROTEIN DDPA-RELATED"/>
    <property type="match status" value="1"/>
</dbReference>
<reference evidence="5 6" key="1">
    <citation type="submission" date="2019-04" db="EMBL/GenBank/DDBJ databases">
        <title>Phreatobacter aquaticus sp. nov.</title>
        <authorList>
            <person name="Choi A."/>
        </authorList>
    </citation>
    <scope>NUCLEOTIDE SEQUENCE [LARGE SCALE GENOMIC DNA]</scope>
    <source>
        <strain evidence="5 6">KCTC 52518</strain>
    </source>
</reference>
<gene>
    <name evidence="5" type="ORF">E8M01_18990</name>
</gene>
<dbReference type="GO" id="GO:0043190">
    <property type="term" value="C:ATP-binding cassette (ABC) transporter complex"/>
    <property type="evidence" value="ECO:0007669"/>
    <property type="project" value="InterPro"/>
</dbReference>
<dbReference type="GO" id="GO:0015833">
    <property type="term" value="P:peptide transport"/>
    <property type="evidence" value="ECO:0007669"/>
    <property type="project" value="TreeGrafter"/>
</dbReference>
<dbReference type="Gene3D" id="3.90.76.10">
    <property type="entry name" value="Dipeptide-binding Protein, Domain 1"/>
    <property type="match status" value="1"/>
</dbReference>
<dbReference type="PANTHER" id="PTHR30290">
    <property type="entry name" value="PERIPLASMIC BINDING COMPONENT OF ABC TRANSPORTER"/>
    <property type="match status" value="1"/>
</dbReference>
<dbReference type="InterPro" id="IPR000914">
    <property type="entry name" value="SBP_5_dom"/>
</dbReference>
<dbReference type="Gene3D" id="3.10.105.10">
    <property type="entry name" value="Dipeptide-binding Protein, Domain 3"/>
    <property type="match status" value="1"/>
</dbReference>
<keyword evidence="6" id="KW-1185">Reference proteome</keyword>
<dbReference type="RefSeq" id="WP_136961557.1">
    <property type="nucleotide sequence ID" value="NZ_CP039690.1"/>
</dbReference>
<dbReference type="AlphaFoldDB" id="A0A4D7B089"/>
<dbReference type="OrthoDB" id="7233744at2"/>
<dbReference type="CDD" id="cd08502">
    <property type="entry name" value="PBP2_NikA_DppA_OppA_like_16"/>
    <property type="match status" value="1"/>
</dbReference>
<dbReference type="Pfam" id="PF00496">
    <property type="entry name" value="SBP_bac_5"/>
    <property type="match status" value="1"/>
</dbReference>
<dbReference type="EMBL" id="CP039690">
    <property type="protein sequence ID" value="QCI66111.1"/>
    <property type="molecule type" value="Genomic_DNA"/>
</dbReference>
<dbReference type="PIRSF" id="PIRSF002741">
    <property type="entry name" value="MppA"/>
    <property type="match status" value="1"/>
</dbReference>
<dbReference type="KEGG" id="pstg:E8M01_18990"/>
<protein>
    <submittedName>
        <fullName evidence="5">ABC transporter substrate-binding protein</fullName>
    </submittedName>
</protein>
<evidence type="ECO:0000259" key="4">
    <source>
        <dbReference type="Pfam" id="PF00496"/>
    </source>
</evidence>
<dbReference type="InterPro" id="IPR030678">
    <property type="entry name" value="Peptide/Ni-bd"/>
</dbReference>
<evidence type="ECO:0000256" key="2">
    <source>
        <dbReference type="ARBA" id="ARBA00005695"/>
    </source>
</evidence>
<comment type="subcellular location">
    <subcellularLocation>
        <location evidence="1">Periplasm</location>
    </subcellularLocation>
</comment>
<evidence type="ECO:0000313" key="6">
    <source>
        <dbReference type="Proteomes" id="UP000298781"/>
    </source>
</evidence>
<name>A0A4D7B089_9HYPH</name>
<sequence length="527" mass="58315">MKRRDLLVGAAAGGAMSLLSRPALVQPAAARTLRFVPQANLAHPDPVWSTATMATINGFMIWDTLYGVDKSLTPRPQMCAGSELSSDELTWTFTLRDGLMFHDNTPVRAADCVMSIKRWAERNPFGQLLWARLNEISALDDRRFQLRLKRPFPPLLYALAGTSACFMMPERMAATPSNRAITEFTGSGPYRFLADQWVSGVKAEYARFETYAPRQEAADCYAGGKVAHFDRVLWSIQPDPATAAAALRTGEVDWVEQPLLDLVPSLKRARGVKVDNFDPMGTVYMLIFNQLQAPFNNEKLRRALLPAIDQTDFVQAIVGDQKELGRSGVGYFPLGSPSATTVGMEALTSPRNLARARQMVAESGYAGEPVVLMEPSDVAPLSAISQVAGDVFKRIGLNVRAETMDLATMIARRNKQEPVGQGGWSCFPVQWSGLPIATPLSNPLSANGRAGWVGWPTSADREVLRGRWLEARSEAERREISDDIQREAFSSVPFIPACQYYQPAAYRDDLTDFIRSPFSVFWGVRRV</sequence>
<feature type="domain" description="Solute-binding protein family 5" evidence="4">
    <location>
        <begin position="74"/>
        <end position="425"/>
    </location>
</feature>
<dbReference type="Proteomes" id="UP000298781">
    <property type="component" value="Chromosome"/>
</dbReference>
<dbReference type="GO" id="GO:1904680">
    <property type="term" value="F:peptide transmembrane transporter activity"/>
    <property type="evidence" value="ECO:0007669"/>
    <property type="project" value="TreeGrafter"/>
</dbReference>
<dbReference type="GO" id="GO:0030288">
    <property type="term" value="C:outer membrane-bounded periplasmic space"/>
    <property type="evidence" value="ECO:0007669"/>
    <property type="project" value="UniProtKB-ARBA"/>
</dbReference>
<evidence type="ECO:0000313" key="5">
    <source>
        <dbReference type="EMBL" id="QCI66111.1"/>
    </source>
</evidence>